<evidence type="ECO:0000313" key="1">
    <source>
        <dbReference type="EMBL" id="PNX83282.1"/>
    </source>
</evidence>
<organism evidence="1 2">
    <name type="scientific">Trifolium pratense</name>
    <name type="common">Red clover</name>
    <dbReference type="NCBI Taxonomy" id="57577"/>
    <lineage>
        <taxon>Eukaryota</taxon>
        <taxon>Viridiplantae</taxon>
        <taxon>Streptophyta</taxon>
        <taxon>Embryophyta</taxon>
        <taxon>Tracheophyta</taxon>
        <taxon>Spermatophyta</taxon>
        <taxon>Magnoliopsida</taxon>
        <taxon>eudicotyledons</taxon>
        <taxon>Gunneridae</taxon>
        <taxon>Pentapetalae</taxon>
        <taxon>rosids</taxon>
        <taxon>fabids</taxon>
        <taxon>Fabales</taxon>
        <taxon>Fabaceae</taxon>
        <taxon>Papilionoideae</taxon>
        <taxon>50 kb inversion clade</taxon>
        <taxon>NPAAA clade</taxon>
        <taxon>Hologalegina</taxon>
        <taxon>IRL clade</taxon>
        <taxon>Trifolieae</taxon>
        <taxon>Trifolium</taxon>
    </lineage>
</organism>
<dbReference type="ExpressionAtlas" id="A0A2K3LXM9">
    <property type="expression patterns" value="baseline"/>
</dbReference>
<proteinExistence type="predicted"/>
<dbReference type="EMBL" id="ASHM01043780">
    <property type="protein sequence ID" value="PNX83282.1"/>
    <property type="molecule type" value="Genomic_DNA"/>
</dbReference>
<accession>A0A2K3LXM9</accession>
<protein>
    <submittedName>
        <fullName evidence="1">Agamous-like mads-box protein agl80-like</fullName>
    </submittedName>
</protein>
<evidence type="ECO:0000313" key="2">
    <source>
        <dbReference type="Proteomes" id="UP000236291"/>
    </source>
</evidence>
<reference evidence="1 2" key="2">
    <citation type="journal article" date="2017" name="Front. Plant Sci.">
        <title>Gene Classification and Mining of Molecular Markers Useful in Red Clover (Trifolium pratense) Breeding.</title>
        <authorList>
            <person name="Istvanek J."/>
            <person name="Dluhosova J."/>
            <person name="Dluhos P."/>
            <person name="Patkova L."/>
            <person name="Nedelnik J."/>
            <person name="Repkova J."/>
        </authorList>
    </citation>
    <scope>NUCLEOTIDE SEQUENCE [LARGE SCALE GENOMIC DNA]</scope>
    <source>
        <strain evidence="2">cv. Tatra</strain>
        <tissue evidence="1">Young leaves</tissue>
    </source>
</reference>
<name>A0A2K3LXM9_TRIPR</name>
<dbReference type="GO" id="GO:0046983">
    <property type="term" value="F:protein dimerization activity"/>
    <property type="evidence" value="ECO:0007669"/>
    <property type="project" value="InterPro"/>
</dbReference>
<dbReference type="STRING" id="57577.A0A2K3LXM9"/>
<dbReference type="GO" id="GO:0003677">
    <property type="term" value="F:DNA binding"/>
    <property type="evidence" value="ECO:0007669"/>
    <property type="project" value="InterPro"/>
</dbReference>
<dbReference type="Proteomes" id="UP000236291">
    <property type="component" value="Unassembled WGS sequence"/>
</dbReference>
<sequence>MKKLNEMTTLCGIEACGIIYDNNNPHAEVWPSDSGVKNVLSRFGSFSELQRSKKLMDQSDYLRQNIHKAYEKLKKLIEENRKKEMINVIDHYIHTNEFTGNLMTKYDVNDFTSLIDENLQEIYRKMNELQIEAWGQVGNRGEVMNGTMQHENIGHVQGLLNGSDLEANMNNATGHDFETNYMGNDVGHVRGLLNGSDLEVMDNAPVYDLEANYMGNNVVGHVQGLLNCSDLEANMYNAAGHNLEANYMGNAVGHVHELLNGCDLEANMDNAAGHDLEANYMGNAVGHVHGLLNGCDL</sequence>
<comment type="caution">
    <text evidence="1">The sequence shown here is derived from an EMBL/GenBank/DDBJ whole genome shotgun (WGS) entry which is preliminary data.</text>
</comment>
<feature type="non-terminal residue" evidence="1">
    <location>
        <position position="297"/>
    </location>
</feature>
<reference evidence="1 2" key="1">
    <citation type="journal article" date="2014" name="Am. J. Bot.">
        <title>Genome assembly and annotation for red clover (Trifolium pratense; Fabaceae).</title>
        <authorList>
            <person name="Istvanek J."/>
            <person name="Jaros M."/>
            <person name="Krenek A."/>
            <person name="Repkova J."/>
        </authorList>
    </citation>
    <scope>NUCLEOTIDE SEQUENCE [LARGE SCALE GENOMIC DNA]</scope>
    <source>
        <strain evidence="2">cv. Tatra</strain>
        <tissue evidence="1">Young leaves</tissue>
    </source>
</reference>
<dbReference type="AlphaFoldDB" id="A0A2K3LXM9"/>
<dbReference type="Gene3D" id="3.40.1810.10">
    <property type="entry name" value="Transcription factor, MADS-box"/>
    <property type="match status" value="1"/>
</dbReference>
<dbReference type="InterPro" id="IPR036879">
    <property type="entry name" value="TF_MADSbox_sf"/>
</dbReference>
<dbReference type="SUPFAM" id="SSF55455">
    <property type="entry name" value="SRF-like"/>
    <property type="match status" value="1"/>
</dbReference>
<gene>
    <name evidence="1" type="ORF">L195_g039322</name>
</gene>